<dbReference type="PANTHER" id="PTHR32027:SF0">
    <property type="entry name" value="CYTOSINE DEAMINASE"/>
    <property type="match status" value="1"/>
</dbReference>
<dbReference type="Pfam" id="PF07969">
    <property type="entry name" value="Amidohydro_3"/>
    <property type="match status" value="1"/>
</dbReference>
<dbReference type="SUPFAM" id="SSF51556">
    <property type="entry name" value="Metallo-dependent hydrolases"/>
    <property type="match status" value="1"/>
</dbReference>
<accession>A0A248U984</accession>
<dbReference type="InterPro" id="IPR011059">
    <property type="entry name" value="Metal-dep_hydrolase_composite"/>
</dbReference>
<evidence type="ECO:0000313" key="3">
    <source>
        <dbReference type="Proteomes" id="UP000215256"/>
    </source>
</evidence>
<dbReference type="InterPro" id="IPR052349">
    <property type="entry name" value="Metallo-hydrolase_Enzymes"/>
</dbReference>
<gene>
    <name evidence="2" type="ORF">CES85_4047</name>
</gene>
<keyword evidence="2" id="KW-0378">Hydrolase</keyword>
<dbReference type="GO" id="GO:0006209">
    <property type="term" value="P:cytosine catabolic process"/>
    <property type="evidence" value="ECO:0007669"/>
    <property type="project" value="TreeGrafter"/>
</dbReference>
<organism evidence="2 3">
    <name type="scientific">Ochrobactrum quorumnocens</name>
    <dbReference type="NCBI Taxonomy" id="271865"/>
    <lineage>
        <taxon>Bacteria</taxon>
        <taxon>Pseudomonadati</taxon>
        <taxon>Pseudomonadota</taxon>
        <taxon>Alphaproteobacteria</taxon>
        <taxon>Hyphomicrobiales</taxon>
        <taxon>Brucellaceae</taxon>
        <taxon>Brucella/Ochrobactrum group</taxon>
        <taxon>Ochrobactrum</taxon>
    </lineage>
</organism>
<dbReference type="Gene3D" id="3.20.20.140">
    <property type="entry name" value="Metal-dependent hydrolases"/>
    <property type="match status" value="1"/>
</dbReference>
<dbReference type="AlphaFoldDB" id="A0A248U984"/>
<evidence type="ECO:0000259" key="1">
    <source>
        <dbReference type="Pfam" id="PF07969"/>
    </source>
</evidence>
<protein>
    <submittedName>
        <fullName evidence="2">Amidohydrolase family protein</fullName>
    </submittedName>
</protein>
<proteinExistence type="predicted"/>
<dbReference type="EMBL" id="CP022603">
    <property type="protein sequence ID" value="ASV83268.1"/>
    <property type="molecule type" value="Genomic_DNA"/>
</dbReference>
<name>A0A248U984_9HYPH</name>
<dbReference type="InterPro" id="IPR013108">
    <property type="entry name" value="Amidohydro_3"/>
</dbReference>
<reference evidence="2 3" key="1">
    <citation type="submission" date="2017-07" db="EMBL/GenBank/DDBJ databases">
        <title>Phylogenetic study on the rhizospheric bacterium Ochrobactrum sp. A44.</title>
        <authorList>
            <person name="Krzyzanowska D.M."/>
            <person name="Ossowicki A."/>
            <person name="Rajewska M."/>
            <person name="Maciag T."/>
            <person name="Kaczynski Z."/>
            <person name="Czerwicka M."/>
            <person name="Jafra S."/>
        </authorList>
    </citation>
    <scope>NUCLEOTIDE SEQUENCE [LARGE SCALE GENOMIC DNA]</scope>
    <source>
        <strain evidence="2 3">A44</strain>
    </source>
</reference>
<sequence length="394" mass="43034">MNVKTGDDELLKGVAVANLRGYYDIGLDAGRITSLTPSQATNGGFVTPLLADVHVHLDKTFTIERIAQRGSAKVECLFDAIDLMNVDRQTWNADDIRVRATRGLEAAFAQGVGAMRSHVDWTTPEMPTAWPVLNELRDEWKDRIDLELAALIHGDIVLDAGVEIAERVAKDGGVLGAFFYRNADLEAKVEAMFRLAVQHSLKLDFHVDEGLEPEADGFSLIVAATKHHKMSGRVLCGHACSLSLRSPQELSSILDAAADAGTALVSLPTSNLYLQDRLGGKSPRQRGVAPLIEARRAGMDAMLGSDNVRDAFYPYGDYDPLSVLRLAAPVCHLEPDDWLDSVTTLPARFIGSDCVQVLSEGGPANFIWHDATDINDLISRPQARRVIWRDGTII</sequence>
<feature type="domain" description="Amidohydrolase 3" evidence="1">
    <location>
        <begin position="182"/>
        <end position="391"/>
    </location>
</feature>
<dbReference type="Gene3D" id="2.30.40.10">
    <property type="entry name" value="Urease, subunit C, domain 1"/>
    <property type="match status" value="1"/>
</dbReference>
<dbReference type="PANTHER" id="PTHR32027">
    <property type="entry name" value="CYTOSINE DEAMINASE"/>
    <property type="match status" value="1"/>
</dbReference>
<evidence type="ECO:0000313" key="2">
    <source>
        <dbReference type="EMBL" id="ASV83268.1"/>
    </source>
</evidence>
<dbReference type="GO" id="GO:0035888">
    <property type="term" value="F:isoguanine deaminase activity"/>
    <property type="evidence" value="ECO:0007669"/>
    <property type="project" value="TreeGrafter"/>
</dbReference>
<dbReference type="InterPro" id="IPR032466">
    <property type="entry name" value="Metal_Hydrolase"/>
</dbReference>
<dbReference type="KEGG" id="och:CES85_4047"/>
<dbReference type="GO" id="GO:0004131">
    <property type="term" value="F:cytosine deaminase activity"/>
    <property type="evidence" value="ECO:0007669"/>
    <property type="project" value="TreeGrafter"/>
</dbReference>
<dbReference type="Proteomes" id="UP000215256">
    <property type="component" value="Chromosome 2"/>
</dbReference>